<reference evidence="1" key="1">
    <citation type="submission" date="2022-06" db="EMBL/GenBank/DDBJ databases">
        <title>Genome Sequence of Candolleomyces eurysporus.</title>
        <authorList>
            <person name="Buettner E."/>
        </authorList>
    </citation>
    <scope>NUCLEOTIDE SEQUENCE</scope>
    <source>
        <strain evidence="1">VTCC 930004</strain>
    </source>
</reference>
<dbReference type="Proteomes" id="UP001140091">
    <property type="component" value="Unassembled WGS sequence"/>
</dbReference>
<evidence type="ECO:0000313" key="2">
    <source>
        <dbReference type="Proteomes" id="UP001140091"/>
    </source>
</evidence>
<proteinExistence type="predicted"/>
<dbReference type="AlphaFoldDB" id="A0A9W8IQD8"/>
<comment type="caution">
    <text evidence="1">The sequence shown here is derived from an EMBL/GenBank/DDBJ whole genome shotgun (WGS) entry which is preliminary data.</text>
</comment>
<accession>A0A9W8IQD8</accession>
<evidence type="ECO:0000313" key="1">
    <source>
        <dbReference type="EMBL" id="KAJ2920850.1"/>
    </source>
</evidence>
<name>A0A9W8IQD8_9AGAR</name>
<gene>
    <name evidence="1" type="ORF">H1R20_g16245</name>
</gene>
<protein>
    <submittedName>
        <fullName evidence="1">Uncharacterized protein</fullName>
    </submittedName>
</protein>
<dbReference type="EMBL" id="JANBPK010001744">
    <property type="protein sequence ID" value="KAJ2920850.1"/>
    <property type="molecule type" value="Genomic_DNA"/>
</dbReference>
<sequence length="418" mass="46316">MSLPHTPDQAAELANTIQDITLASTPVLSALMGFDWKLPELSNTSRVVSSQLLKYVFKLVLGTNVEQMTLTGLALQLFALQPTSITCELIERRPRAVRDMEKLLSVLELCLDHSRSFFHARANPSTLACLTSSAIAVGLFSSNPALFHSHANMRTFASITFKIWIWADSPRGDPHWRTYPWVTVGRTGLTTLQLVLNDSSSRQYFFSYCTGDGGLRWTIASAWLIGRGMMLSGCTSPHIDDVAGIVNVMNIFTDLSGSAAQIILEGRLPHDCLSLLSRVSSIQEDYLASAASFIQTLGRSITTPADPAYMKATRKLLRAGILSPLRDVALYVPPRDADEAVVRTWEYLQFIISCMLDYKTIAHLSRAFTALQAVDEAKATPGPYSLWKHIISTVRLFAKGYLQFIERDLKGICDNMEC</sequence>
<organism evidence="1 2">
    <name type="scientific">Candolleomyces eurysporus</name>
    <dbReference type="NCBI Taxonomy" id="2828524"/>
    <lineage>
        <taxon>Eukaryota</taxon>
        <taxon>Fungi</taxon>
        <taxon>Dikarya</taxon>
        <taxon>Basidiomycota</taxon>
        <taxon>Agaricomycotina</taxon>
        <taxon>Agaricomycetes</taxon>
        <taxon>Agaricomycetidae</taxon>
        <taxon>Agaricales</taxon>
        <taxon>Agaricineae</taxon>
        <taxon>Psathyrellaceae</taxon>
        <taxon>Candolleomyces</taxon>
    </lineage>
</organism>
<keyword evidence="2" id="KW-1185">Reference proteome</keyword>
<feature type="non-terminal residue" evidence="1">
    <location>
        <position position="418"/>
    </location>
</feature>